<dbReference type="SUPFAM" id="SSF117281">
    <property type="entry name" value="Kelch motif"/>
    <property type="match status" value="1"/>
</dbReference>
<keyword evidence="4" id="KW-0677">Repeat</keyword>
<name>A0A9P0STZ2_PIEBR</name>
<dbReference type="PROSITE" id="PS50097">
    <property type="entry name" value="BTB"/>
    <property type="match status" value="1"/>
</dbReference>
<dbReference type="Gene3D" id="3.30.710.10">
    <property type="entry name" value="Potassium Channel Kv1.1, Chain A"/>
    <property type="match status" value="1"/>
</dbReference>
<dbReference type="InterPro" id="IPR015915">
    <property type="entry name" value="Kelch-typ_b-propeller"/>
</dbReference>
<evidence type="ECO:0000256" key="5">
    <source>
        <dbReference type="ARBA" id="ARBA00022786"/>
    </source>
</evidence>
<keyword evidence="5" id="KW-0833">Ubl conjugation pathway</keyword>
<feature type="region of interest" description="Disordered" evidence="8">
    <location>
        <begin position="330"/>
        <end position="357"/>
    </location>
</feature>
<evidence type="ECO:0000256" key="7">
    <source>
        <dbReference type="ARBA" id="ARBA00043912"/>
    </source>
</evidence>
<comment type="function">
    <text evidence="7">Probable substrate-specific adapter of an E3 ubiquitin-protein ligase complex which mediates the ubiquitination and subsequent proteasomal degradation of target proteins. May have a role in synapse differentiation and growth.</text>
</comment>
<dbReference type="PIRSF" id="PIRSF037037">
    <property type="entry name" value="Kelch-like_protein_gigaxonin"/>
    <property type="match status" value="1"/>
</dbReference>
<keyword evidence="3" id="KW-0880">Kelch repeat</keyword>
<sequence>MEIGDEYRNGDGRSAASGASRSDDSADEEESVLEAELSLEEPDAAARTLHALNALRKARQHYDVTLLARGVELPAHRALLAALSPALLATLPAAAAATPLRLDVDPDALHALLDYAYTGRLRVRDATAARRLYRAAALLRVESARAHLADRLLRRITPQDCLSLRSLPDLAAPHRRQLDAYVAQHFDEVWGSSALAALPLVRLELLRETSADSCGERAATLASAALAWLRASPSEPTELAARSHLLYVDAGGALRDCGELPAAHGDAPELEEYKRRARERDREAPRPAAGADDECAVVAAKAGEEGARAVLTLRGALVAAQVAWRGVSASDTPRGGRLAAPAVDDDSADLPTEEGPTRARMSVGRCAVGAAELGGRLVVCGGYDSARVLRSAEAYDPEADTWAPLPDMRRARARFPAARLGDRLYVLGGSDGYSELDSVDVLSAGAWAGVAALPVARQYAAAAAHEARGELYVVGGSAEGRSLRAVHRYDAAADAWGDAPPLATGRSQCGAAVWAGALWALGGCDEWRCLASTETLALDGAEAGAWIAGPALPSARRSVGAGVWRGALWAAGGSAGAASLRCTALLAARGASWRPGPSLRRPRAAPALAPVGASLFAAGGYSGKRFLSCVECLHEPDGVWTTLLESVEVAPDAARLSLTPSGRETEEAV</sequence>
<dbReference type="Proteomes" id="UP001152562">
    <property type="component" value="Unassembled WGS sequence"/>
</dbReference>
<keyword evidence="6" id="KW-0009">Actin-binding</keyword>
<dbReference type="InterPro" id="IPR017096">
    <property type="entry name" value="BTB-kelch_protein"/>
</dbReference>
<accession>A0A9P0STZ2</accession>
<dbReference type="Gene3D" id="2.120.10.80">
    <property type="entry name" value="Kelch-type beta propeller"/>
    <property type="match status" value="2"/>
</dbReference>
<feature type="compositionally biased region" description="Basic and acidic residues" evidence="8">
    <location>
        <begin position="271"/>
        <end position="285"/>
    </location>
</feature>
<reference evidence="10" key="1">
    <citation type="submission" date="2022-05" db="EMBL/GenBank/DDBJ databases">
        <authorList>
            <person name="Okamura Y."/>
        </authorList>
    </citation>
    <scope>NUCLEOTIDE SEQUENCE</scope>
</reference>
<dbReference type="SUPFAM" id="SSF50965">
    <property type="entry name" value="Galactose oxidase, central domain"/>
    <property type="match status" value="1"/>
</dbReference>
<gene>
    <name evidence="10" type="ORF">PIBRA_LOCUS1344</name>
</gene>
<evidence type="ECO:0000259" key="9">
    <source>
        <dbReference type="PROSITE" id="PS50097"/>
    </source>
</evidence>
<dbReference type="Pfam" id="PF00651">
    <property type="entry name" value="BTB"/>
    <property type="match status" value="1"/>
</dbReference>
<dbReference type="PANTHER" id="PTHR24412">
    <property type="entry name" value="KELCH PROTEIN"/>
    <property type="match status" value="1"/>
</dbReference>
<evidence type="ECO:0000256" key="2">
    <source>
        <dbReference type="ARBA" id="ARBA00013699"/>
    </source>
</evidence>
<dbReference type="InterPro" id="IPR006652">
    <property type="entry name" value="Kelch_1"/>
</dbReference>
<comment type="pathway">
    <text evidence="1">Protein modification; protein ubiquitination.</text>
</comment>
<comment type="caution">
    <text evidence="10">The sequence shown here is derived from an EMBL/GenBank/DDBJ whole genome shotgun (WGS) entry which is preliminary data.</text>
</comment>
<evidence type="ECO:0000256" key="6">
    <source>
        <dbReference type="ARBA" id="ARBA00023203"/>
    </source>
</evidence>
<feature type="compositionally biased region" description="Acidic residues" evidence="8">
    <location>
        <begin position="25"/>
        <end position="34"/>
    </location>
</feature>
<evidence type="ECO:0000313" key="11">
    <source>
        <dbReference type="Proteomes" id="UP001152562"/>
    </source>
</evidence>
<feature type="compositionally biased region" description="Basic and acidic residues" evidence="8">
    <location>
        <begin position="1"/>
        <end position="11"/>
    </location>
</feature>
<dbReference type="PANTHER" id="PTHR24412:SF489">
    <property type="entry name" value="RING FINGER DOMAIN AND KELCH REPEAT-CONTAINING PROTEIN DDB_G0271372"/>
    <property type="match status" value="1"/>
</dbReference>
<keyword evidence="11" id="KW-1185">Reference proteome</keyword>
<dbReference type="SUPFAM" id="SSF54695">
    <property type="entry name" value="POZ domain"/>
    <property type="match status" value="1"/>
</dbReference>
<dbReference type="InterPro" id="IPR011333">
    <property type="entry name" value="SKP1/BTB/POZ_sf"/>
</dbReference>
<feature type="compositionally biased region" description="Acidic residues" evidence="8">
    <location>
        <begin position="343"/>
        <end position="352"/>
    </location>
</feature>
<feature type="region of interest" description="Disordered" evidence="8">
    <location>
        <begin position="1"/>
        <end position="34"/>
    </location>
</feature>
<feature type="domain" description="BTB" evidence="9">
    <location>
        <begin position="62"/>
        <end position="125"/>
    </location>
</feature>
<dbReference type="SMART" id="SM00612">
    <property type="entry name" value="Kelch"/>
    <property type="match status" value="5"/>
</dbReference>
<dbReference type="PRINTS" id="PR00501">
    <property type="entry name" value="KELCHREPEAT"/>
</dbReference>
<evidence type="ECO:0000256" key="8">
    <source>
        <dbReference type="SAM" id="MobiDB-lite"/>
    </source>
</evidence>
<dbReference type="EMBL" id="CALOZG010000002">
    <property type="protein sequence ID" value="CAH3942929.1"/>
    <property type="molecule type" value="Genomic_DNA"/>
</dbReference>
<feature type="region of interest" description="Disordered" evidence="8">
    <location>
        <begin position="260"/>
        <end position="290"/>
    </location>
</feature>
<organism evidence="10 11">
    <name type="scientific">Pieris brassicae</name>
    <name type="common">White butterfly</name>
    <name type="synonym">Large white butterfly</name>
    <dbReference type="NCBI Taxonomy" id="7116"/>
    <lineage>
        <taxon>Eukaryota</taxon>
        <taxon>Metazoa</taxon>
        <taxon>Ecdysozoa</taxon>
        <taxon>Arthropoda</taxon>
        <taxon>Hexapoda</taxon>
        <taxon>Insecta</taxon>
        <taxon>Pterygota</taxon>
        <taxon>Neoptera</taxon>
        <taxon>Endopterygota</taxon>
        <taxon>Lepidoptera</taxon>
        <taxon>Glossata</taxon>
        <taxon>Ditrysia</taxon>
        <taxon>Papilionoidea</taxon>
        <taxon>Pieridae</taxon>
        <taxon>Pierinae</taxon>
        <taxon>Pieris</taxon>
    </lineage>
</organism>
<dbReference type="InterPro" id="IPR000210">
    <property type="entry name" value="BTB/POZ_dom"/>
</dbReference>
<protein>
    <recommendedName>
        <fullName evidence="2">Kelch-like protein diablo</fullName>
    </recommendedName>
</protein>
<dbReference type="GO" id="GO:0003779">
    <property type="term" value="F:actin binding"/>
    <property type="evidence" value="ECO:0007669"/>
    <property type="project" value="UniProtKB-KW"/>
</dbReference>
<proteinExistence type="predicted"/>
<dbReference type="SMART" id="SM00225">
    <property type="entry name" value="BTB"/>
    <property type="match status" value="1"/>
</dbReference>
<dbReference type="InterPro" id="IPR011043">
    <property type="entry name" value="Gal_Oxase/kelch_b-propeller"/>
</dbReference>
<evidence type="ECO:0000256" key="1">
    <source>
        <dbReference type="ARBA" id="ARBA00004906"/>
    </source>
</evidence>
<dbReference type="Pfam" id="PF01344">
    <property type="entry name" value="Kelch_1"/>
    <property type="match status" value="3"/>
</dbReference>
<dbReference type="AlphaFoldDB" id="A0A9P0STZ2"/>
<evidence type="ECO:0000256" key="4">
    <source>
        <dbReference type="ARBA" id="ARBA00022737"/>
    </source>
</evidence>
<evidence type="ECO:0000313" key="10">
    <source>
        <dbReference type="EMBL" id="CAH3942929.1"/>
    </source>
</evidence>
<evidence type="ECO:0000256" key="3">
    <source>
        <dbReference type="ARBA" id="ARBA00022441"/>
    </source>
</evidence>